<dbReference type="InterPro" id="IPR036259">
    <property type="entry name" value="MFS_trans_sf"/>
</dbReference>
<feature type="transmembrane region" description="Helical" evidence="7">
    <location>
        <begin position="61"/>
        <end position="82"/>
    </location>
</feature>
<evidence type="ECO:0000256" key="5">
    <source>
        <dbReference type="ARBA" id="ARBA00022989"/>
    </source>
</evidence>
<evidence type="ECO:0000313" key="9">
    <source>
        <dbReference type="EMBL" id="BFD45524.1"/>
    </source>
</evidence>
<dbReference type="PROSITE" id="PS50850">
    <property type="entry name" value="MFS"/>
    <property type="match status" value="1"/>
</dbReference>
<evidence type="ECO:0000256" key="3">
    <source>
        <dbReference type="ARBA" id="ARBA00022475"/>
    </source>
</evidence>
<evidence type="ECO:0000259" key="8">
    <source>
        <dbReference type="PROSITE" id="PS50850"/>
    </source>
</evidence>
<keyword evidence="2" id="KW-0813">Transport</keyword>
<keyword evidence="3" id="KW-1003">Cell membrane</keyword>
<comment type="subcellular location">
    <subcellularLocation>
        <location evidence="1">Cell membrane</location>
        <topology evidence="1">Multi-pass membrane protein</topology>
    </subcellularLocation>
</comment>
<gene>
    <name evidence="9" type="ORF">DMENIID0002_01700</name>
</gene>
<dbReference type="GO" id="GO:0005886">
    <property type="term" value="C:plasma membrane"/>
    <property type="evidence" value="ECO:0007669"/>
    <property type="project" value="UniProtKB-SubCell"/>
</dbReference>
<dbReference type="EMBL" id="AP029170">
    <property type="protein sequence ID" value="BFD45524.1"/>
    <property type="molecule type" value="Genomic_DNA"/>
</dbReference>
<organism evidence="9">
    <name type="scientific">Candidatus Tisiphia endosymbiont of Sergentomyia squamirostris</name>
    <dbReference type="NCBI Taxonomy" id="3113639"/>
    <lineage>
        <taxon>Bacteria</taxon>
        <taxon>Pseudomonadati</taxon>
        <taxon>Pseudomonadota</taxon>
        <taxon>Alphaproteobacteria</taxon>
        <taxon>Rickettsiales</taxon>
        <taxon>Rickettsiaceae</taxon>
        <taxon>Rickettsieae</taxon>
        <taxon>Candidatus Tisiphia</taxon>
    </lineage>
</organism>
<protein>
    <recommendedName>
        <fullName evidence="8">Major facilitator superfamily (MFS) profile domain-containing protein</fullName>
    </recommendedName>
</protein>
<evidence type="ECO:0000256" key="1">
    <source>
        <dbReference type="ARBA" id="ARBA00004651"/>
    </source>
</evidence>
<dbReference type="PANTHER" id="PTHR43045:SF1">
    <property type="entry name" value="SHIKIMATE TRANSPORTER"/>
    <property type="match status" value="1"/>
</dbReference>
<proteinExistence type="predicted"/>
<keyword evidence="5 7" id="KW-1133">Transmembrane helix</keyword>
<evidence type="ECO:0000256" key="2">
    <source>
        <dbReference type="ARBA" id="ARBA00022448"/>
    </source>
</evidence>
<reference evidence="9" key="1">
    <citation type="submission" date="2024-01" db="EMBL/GenBank/DDBJ databases">
        <title>Sequencing the genomes of a sandfly, Sergentomyia squamirostris, and its two endosymbionts.</title>
        <authorList>
            <person name="Itokawa K."/>
            <person name="Sanjoba C."/>
        </authorList>
    </citation>
    <scope>NUCLEOTIDE SEQUENCE</scope>
    <source>
        <strain evidence="9">RiSSQ</strain>
    </source>
</reference>
<keyword evidence="4 7" id="KW-0812">Transmembrane</keyword>
<name>A0AAT9G6T6_9RICK</name>
<dbReference type="InterPro" id="IPR005828">
    <property type="entry name" value="MFS_sugar_transport-like"/>
</dbReference>
<feature type="transmembrane region" description="Helical" evidence="7">
    <location>
        <begin position="21"/>
        <end position="41"/>
    </location>
</feature>
<dbReference type="InterPro" id="IPR020846">
    <property type="entry name" value="MFS_dom"/>
</dbReference>
<feature type="transmembrane region" description="Helical" evidence="7">
    <location>
        <begin position="89"/>
        <end position="106"/>
    </location>
</feature>
<dbReference type="PANTHER" id="PTHR43045">
    <property type="entry name" value="SHIKIMATE TRANSPORTER"/>
    <property type="match status" value="1"/>
</dbReference>
<evidence type="ECO:0000256" key="7">
    <source>
        <dbReference type="SAM" id="Phobius"/>
    </source>
</evidence>
<keyword evidence="6 7" id="KW-0472">Membrane</keyword>
<feature type="domain" description="Major facilitator superfamily (MFS) profile" evidence="8">
    <location>
        <begin position="18"/>
        <end position="180"/>
    </location>
</feature>
<dbReference type="Pfam" id="PF00083">
    <property type="entry name" value="Sugar_tr"/>
    <property type="match status" value="1"/>
</dbReference>
<dbReference type="GO" id="GO:0022857">
    <property type="term" value="F:transmembrane transporter activity"/>
    <property type="evidence" value="ECO:0007669"/>
    <property type="project" value="InterPro"/>
</dbReference>
<accession>A0AAT9G6T6</accession>
<evidence type="ECO:0000256" key="6">
    <source>
        <dbReference type="ARBA" id="ARBA00023136"/>
    </source>
</evidence>
<sequence length="180" mass="20018">MLGIYKEQISLTKEQKEAVGLLSIGSFLEYFDLTLYVHMAVLLNELFFESTDPHTASLMMAFTFCSTYVLRPVGALIFGWIGDTVGRKATVIITTFMMALSCFVMANLPTYAQIGVTASYVVTICRIMQGISSMGRSGRSTTLFNRTYSKITSTIFGSSINNGKCKSRCSMCLSYCFFIY</sequence>
<dbReference type="Gene3D" id="1.20.1250.20">
    <property type="entry name" value="MFS general substrate transporter like domains"/>
    <property type="match status" value="1"/>
</dbReference>
<dbReference type="SUPFAM" id="SSF103473">
    <property type="entry name" value="MFS general substrate transporter"/>
    <property type="match status" value="1"/>
</dbReference>
<dbReference type="AlphaFoldDB" id="A0AAT9G6T6"/>
<evidence type="ECO:0000256" key="4">
    <source>
        <dbReference type="ARBA" id="ARBA00022692"/>
    </source>
</evidence>